<dbReference type="PROSITE" id="PS00455">
    <property type="entry name" value="AMP_BINDING"/>
    <property type="match status" value="1"/>
</dbReference>
<organism evidence="3 4">
    <name type="scientific">[Mycobacterium] zoologicum</name>
    <dbReference type="NCBI Taxonomy" id="2872311"/>
    <lineage>
        <taxon>Bacteria</taxon>
        <taxon>Bacillati</taxon>
        <taxon>Actinomycetota</taxon>
        <taxon>Actinomycetes</taxon>
        <taxon>Mycobacteriales</taxon>
        <taxon>Mycobacteriaceae</taxon>
        <taxon>Mycolicibacter</taxon>
    </lineage>
</organism>
<accession>A0ABU5YKP8</accession>
<dbReference type="Pfam" id="PF13193">
    <property type="entry name" value="AMP-binding_C"/>
    <property type="match status" value="1"/>
</dbReference>
<keyword evidence="4" id="KW-1185">Reference proteome</keyword>
<protein>
    <submittedName>
        <fullName evidence="3">Long-chain fatty acid--CoA ligase</fullName>
    </submittedName>
</protein>
<dbReference type="PANTHER" id="PTHR43767">
    <property type="entry name" value="LONG-CHAIN-FATTY-ACID--COA LIGASE"/>
    <property type="match status" value="1"/>
</dbReference>
<comment type="caution">
    <text evidence="3">The sequence shown here is derived from an EMBL/GenBank/DDBJ whole genome shotgun (WGS) entry which is preliminary data.</text>
</comment>
<keyword evidence="3" id="KW-0436">Ligase</keyword>
<dbReference type="Proteomes" id="UP001299046">
    <property type="component" value="Unassembled WGS sequence"/>
</dbReference>
<dbReference type="InterPro" id="IPR020845">
    <property type="entry name" value="AMP-binding_CS"/>
</dbReference>
<dbReference type="CDD" id="cd17631">
    <property type="entry name" value="FACL_FadD13-like"/>
    <property type="match status" value="1"/>
</dbReference>
<sequence length="510" mass="54432">MHLTQGLHRALQAKPNQIATIYHDRQRTFAEHGQRVARLAAGLRSLGIDTGDRVAILSLNSDRYAEYLLAVPWAGAVLNPLNIRWSPVEIAYALNDSATCCLLVDDTFSKVGQALQGNCADLRLLIYCGEGATPDGMIGYEDLIAGNDPIPDARRGGDDLAGVFYTGGTTGFPKGVMLSHRNMCTSALGTVATGQLLGEGSVFLHAAPMFHLADLAAWVGQVLLGGTHVMVPAFTPDAVLGAVQAHGVTDILLVPNMIQMLVDHPSFGDYDLSSARRILYGGSPISRGLLDRVMRLLPDIALTQAYGMTEASPVLTLLWPKDHRGEHLGSAGLAAPHTEVQIIDASGNVLPAGQTGEICGRGDNIMLGYWNKPDESSAVLVDGWYRTGDAGYLDDDGFLFVVDRIKDMIVTGGENVYSAEVENALSTHAAVAACAVVGLPDERWGETVHAVVVTAPGATVGAGELTDHVRARLANYKVPRSVEFVDQLPLSGAGKVLKRELREQSQERRG</sequence>
<dbReference type="PANTHER" id="PTHR43767:SF1">
    <property type="entry name" value="NONRIBOSOMAL PEPTIDE SYNTHASE PES1 (EUROFUNG)-RELATED"/>
    <property type="match status" value="1"/>
</dbReference>
<name>A0ABU5YKP8_9MYCO</name>
<feature type="domain" description="AMP-dependent synthetase/ligase" evidence="1">
    <location>
        <begin position="8"/>
        <end position="370"/>
    </location>
</feature>
<dbReference type="Gene3D" id="3.40.50.12780">
    <property type="entry name" value="N-terminal domain of ligase-like"/>
    <property type="match status" value="1"/>
</dbReference>
<proteinExistence type="predicted"/>
<dbReference type="EMBL" id="JAYJJT010000009">
    <property type="protein sequence ID" value="MEB3050034.1"/>
    <property type="molecule type" value="Genomic_DNA"/>
</dbReference>
<feature type="domain" description="AMP-binding enzyme C-terminal" evidence="2">
    <location>
        <begin position="420"/>
        <end position="495"/>
    </location>
</feature>
<dbReference type="SUPFAM" id="SSF56801">
    <property type="entry name" value="Acetyl-CoA synthetase-like"/>
    <property type="match status" value="1"/>
</dbReference>
<evidence type="ECO:0000259" key="1">
    <source>
        <dbReference type="Pfam" id="PF00501"/>
    </source>
</evidence>
<dbReference type="Gene3D" id="3.30.300.30">
    <property type="match status" value="1"/>
</dbReference>
<dbReference type="RefSeq" id="WP_224864201.1">
    <property type="nucleotide sequence ID" value="NZ_JAYJJT010000009.1"/>
</dbReference>
<dbReference type="InterPro" id="IPR045851">
    <property type="entry name" value="AMP-bd_C_sf"/>
</dbReference>
<dbReference type="NCBIfam" id="NF004837">
    <property type="entry name" value="PRK06187.1"/>
    <property type="match status" value="1"/>
</dbReference>
<evidence type="ECO:0000313" key="3">
    <source>
        <dbReference type="EMBL" id="MEB3050034.1"/>
    </source>
</evidence>
<dbReference type="InterPro" id="IPR025110">
    <property type="entry name" value="AMP-bd_C"/>
</dbReference>
<dbReference type="Pfam" id="PF00501">
    <property type="entry name" value="AMP-binding"/>
    <property type="match status" value="1"/>
</dbReference>
<dbReference type="GO" id="GO:0016874">
    <property type="term" value="F:ligase activity"/>
    <property type="evidence" value="ECO:0007669"/>
    <property type="project" value="UniProtKB-KW"/>
</dbReference>
<dbReference type="InterPro" id="IPR042099">
    <property type="entry name" value="ANL_N_sf"/>
</dbReference>
<dbReference type="InterPro" id="IPR050237">
    <property type="entry name" value="ATP-dep_AMP-bd_enzyme"/>
</dbReference>
<evidence type="ECO:0000259" key="2">
    <source>
        <dbReference type="Pfam" id="PF13193"/>
    </source>
</evidence>
<gene>
    <name evidence="3" type="ORF">KV112_09860</name>
</gene>
<evidence type="ECO:0000313" key="4">
    <source>
        <dbReference type="Proteomes" id="UP001299046"/>
    </source>
</evidence>
<dbReference type="InterPro" id="IPR000873">
    <property type="entry name" value="AMP-dep_synth/lig_dom"/>
</dbReference>
<reference evidence="3 4" key="1">
    <citation type="submission" date="2023-12" db="EMBL/GenBank/DDBJ databases">
        <title>Description of new species of Mycobacterium terrae complex isolated from sewage at the Sao Paulo Zoological Park Foundation in Brazil.</title>
        <authorList>
            <person name="Romagnoli C.L."/>
            <person name="Conceicao E.C."/>
            <person name="Machado E."/>
            <person name="Barreto L.B.P.F."/>
            <person name="Sharma A."/>
            <person name="Silva N.M."/>
            <person name="Marques L.E."/>
            <person name="Juliana M.A."/>
            <person name="Lourenco M.C.S."/>
            <person name="Digiampietri L.A."/>
            <person name="Suffys P.N."/>
            <person name="Viana-Niero C."/>
        </authorList>
    </citation>
    <scope>NUCLEOTIDE SEQUENCE [LARGE SCALE GENOMIC DNA]</scope>
    <source>
        <strain evidence="3 4">MYC123</strain>
    </source>
</reference>